<sequence length="251" mass="25846">MAEFAGKLAIVTGAAKSNGIGFATALLLAQKGADIVLHYNSNAAAAETAVSKLQSLGVKAISVSADAASPDFGTTIVDATLKAFPNRKIDIIINNAAAVLFASSAFDNEGFDNIFHANVRGPLLLVGAALPHMAKPGGRVISIGTVASRIGSRFAGLYAATKGALNTLTFTWAEELGPMGITANIVSPGPIGTDNVPPEEHELVKRFRSEQQIKRNGTVEEVAEVIVFIASKGSSFVTGQVVGVDGGFSHA</sequence>
<comment type="caution">
    <text evidence="4">The sequence shown here is derived from an EMBL/GenBank/DDBJ whole genome shotgun (WGS) entry which is preliminary data.</text>
</comment>
<comment type="similarity">
    <text evidence="1">Belongs to the short-chain dehydrogenases/reductases (SDR) family.</text>
</comment>
<dbReference type="Pfam" id="PF13561">
    <property type="entry name" value="adh_short_C2"/>
    <property type="match status" value="1"/>
</dbReference>
<dbReference type="RefSeq" id="XP_018001968.1">
    <property type="nucleotide sequence ID" value="XM_018145918.1"/>
</dbReference>
<dbReference type="Gene3D" id="3.40.50.720">
    <property type="entry name" value="NAD(P)-binding Rossmann-like Domain"/>
    <property type="match status" value="1"/>
</dbReference>
<gene>
    <name evidence="4" type="ORF">AB675_5685</name>
</gene>
<protein>
    <submittedName>
        <fullName evidence="4">Putative oxido</fullName>
    </submittedName>
</protein>
<dbReference type="SUPFAM" id="SSF51735">
    <property type="entry name" value="NAD(P)-binding Rossmann-fold domains"/>
    <property type="match status" value="1"/>
</dbReference>
<dbReference type="OrthoDB" id="47007at2759"/>
<dbReference type="PANTHER" id="PTHR48107">
    <property type="entry name" value="NADPH-DEPENDENT ALDEHYDE REDUCTASE-LIKE PROTEIN, CHLOROPLASTIC-RELATED"/>
    <property type="match status" value="1"/>
</dbReference>
<organism evidence="4 5">
    <name type="scientific">Cyphellophora attinorum</name>
    <dbReference type="NCBI Taxonomy" id="1664694"/>
    <lineage>
        <taxon>Eukaryota</taxon>
        <taxon>Fungi</taxon>
        <taxon>Dikarya</taxon>
        <taxon>Ascomycota</taxon>
        <taxon>Pezizomycotina</taxon>
        <taxon>Eurotiomycetes</taxon>
        <taxon>Chaetothyriomycetidae</taxon>
        <taxon>Chaetothyriales</taxon>
        <taxon>Cyphellophoraceae</taxon>
        <taxon>Cyphellophora</taxon>
    </lineage>
</organism>
<dbReference type="VEuPathDB" id="FungiDB:AB675_5685"/>
<evidence type="ECO:0000313" key="5">
    <source>
        <dbReference type="Proteomes" id="UP000038010"/>
    </source>
</evidence>
<keyword evidence="3" id="KW-0560">Oxidoreductase</keyword>
<dbReference type="InterPro" id="IPR036291">
    <property type="entry name" value="NAD(P)-bd_dom_sf"/>
</dbReference>
<evidence type="ECO:0000313" key="4">
    <source>
        <dbReference type="EMBL" id="KPI42005.1"/>
    </source>
</evidence>
<dbReference type="EMBL" id="LFJN01000008">
    <property type="protein sequence ID" value="KPI42005.1"/>
    <property type="molecule type" value="Genomic_DNA"/>
</dbReference>
<dbReference type="FunFam" id="3.40.50.720:FF:000084">
    <property type="entry name" value="Short-chain dehydrogenase reductase"/>
    <property type="match status" value="1"/>
</dbReference>
<dbReference type="STRING" id="1664694.A0A0N1HBX7"/>
<evidence type="ECO:0000256" key="2">
    <source>
        <dbReference type="ARBA" id="ARBA00022857"/>
    </source>
</evidence>
<evidence type="ECO:0000256" key="3">
    <source>
        <dbReference type="ARBA" id="ARBA00023002"/>
    </source>
</evidence>
<keyword evidence="2" id="KW-0521">NADP</keyword>
<dbReference type="PRINTS" id="PR00081">
    <property type="entry name" value="GDHRDH"/>
</dbReference>
<name>A0A0N1HBX7_9EURO</name>
<dbReference type="PRINTS" id="PR00080">
    <property type="entry name" value="SDRFAMILY"/>
</dbReference>
<evidence type="ECO:0000256" key="1">
    <source>
        <dbReference type="ARBA" id="ARBA00006484"/>
    </source>
</evidence>
<dbReference type="Proteomes" id="UP000038010">
    <property type="component" value="Unassembled WGS sequence"/>
</dbReference>
<accession>A0A0N1HBX7</accession>
<dbReference type="AlphaFoldDB" id="A0A0N1HBX7"/>
<reference evidence="4 5" key="1">
    <citation type="submission" date="2015-06" db="EMBL/GenBank/DDBJ databases">
        <title>Draft genome of the ant-associated black yeast Phialophora attae CBS 131958.</title>
        <authorList>
            <person name="Moreno L.F."/>
            <person name="Stielow B.J."/>
            <person name="de Hoog S."/>
            <person name="Vicente V.A."/>
            <person name="Weiss V.A."/>
            <person name="de Vries M."/>
            <person name="Cruz L.M."/>
            <person name="Souza E.M."/>
        </authorList>
    </citation>
    <scope>NUCLEOTIDE SEQUENCE [LARGE SCALE GENOMIC DNA]</scope>
    <source>
        <strain evidence="4 5">CBS 131958</strain>
    </source>
</reference>
<dbReference type="GeneID" id="28737798"/>
<keyword evidence="5" id="KW-1185">Reference proteome</keyword>
<dbReference type="GO" id="GO:0016614">
    <property type="term" value="F:oxidoreductase activity, acting on CH-OH group of donors"/>
    <property type="evidence" value="ECO:0007669"/>
    <property type="project" value="UniProtKB-ARBA"/>
</dbReference>
<dbReference type="InterPro" id="IPR002347">
    <property type="entry name" value="SDR_fam"/>
</dbReference>
<proteinExistence type="inferred from homology"/>